<dbReference type="Pfam" id="PF00498">
    <property type="entry name" value="FHA"/>
    <property type="match status" value="1"/>
</dbReference>
<feature type="compositionally biased region" description="Basic residues" evidence="1">
    <location>
        <begin position="46"/>
        <end position="59"/>
    </location>
</feature>
<dbReference type="Gene3D" id="2.60.200.20">
    <property type="match status" value="1"/>
</dbReference>
<accession>A0A8S1DHP8</accession>
<dbReference type="OrthoDB" id="444265at2759"/>
<reference evidence="3 4" key="1">
    <citation type="submission" date="2020-04" db="EMBL/GenBank/DDBJ databases">
        <authorList>
            <person name="Alioto T."/>
            <person name="Alioto T."/>
            <person name="Gomez Garrido J."/>
        </authorList>
    </citation>
    <scope>NUCLEOTIDE SEQUENCE [LARGE SCALE GENOMIC DNA]</scope>
</reference>
<name>A0A8S1DHP8_9INSE</name>
<dbReference type="InterPro" id="IPR050923">
    <property type="entry name" value="Cell_Proc_Reg/RNA_Proc"/>
</dbReference>
<evidence type="ECO:0000313" key="3">
    <source>
        <dbReference type="EMBL" id="CAB3381860.1"/>
    </source>
</evidence>
<feature type="compositionally biased region" description="Basic and acidic residues" evidence="1">
    <location>
        <begin position="171"/>
        <end position="186"/>
    </location>
</feature>
<dbReference type="AlphaFoldDB" id="A0A8S1DHP8"/>
<feature type="region of interest" description="Disordered" evidence="1">
    <location>
        <begin position="38"/>
        <end position="186"/>
    </location>
</feature>
<dbReference type="PROSITE" id="PS50006">
    <property type="entry name" value="FHA_DOMAIN"/>
    <property type="match status" value="1"/>
</dbReference>
<comment type="caution">
    <text evidence="3">The sequence shown here is derived from an EMBL/GenBank/DDBJ whole genome shotgun (WGS) entry which is preliminary data.</text>
</comment>
<gene>
    <name evidence="3" type="ORF">CLODIP_2_CD09051</name>
</gene>
<feature type="compositionally biased region" description="Basic and acidic residues" evidence="1">
    <location>
        <begin position="71"/>
        <end position="81"/>
    </location>
</feature>
<feature type="compositionally biased region" description="Basic and acidic residues" evidence="1">
    <location>
        <begin position="122"/>
        <end position="137"/>
    </location>
</feature>
<dbReference type="InterPro" id="IPR008984">
    <property type="entry name" value="SMAD_FHA_dom_sf"/>
</dbReference>
<feature type="domain" description="FHA" evidence="2">
    <location>
        <begin position="245"/>
        <end position="309"/>
    </location>
</feature>
<dbReference type="Proteomes" id="UP000494165">
    <property type="component" value="Unassembled WGS sequence"/>
</dbReference>
<dbReference type="InterPro" id="IPR000253">
    <property type="entry name" value="FHA_dom"/>
</dbReference>
<dbReference type="SUPFAM" id="SSF49879">
    <property type="entry name" value="SMAD/FHA domain"/>
    <property type="match status" value="1"/>
</dbReference>
<feature type="compositionally biased region" description="Basic residues" evidence="1">
    <location>
        <begin position="145"/>
        <end position="159"/>
    </location>
</feature>
<sequence>MVSNSKFPLTQSFFTFKRHYFLFNLLNVYFNNTFNMRSPSRTSSSARHHQHRTATKSRRRSDSSDSNSGGDVRRREKSRNERRPKRTRSRSSSSSEGSKRRRKDAKGRVKKERSRSASPEVDDWRHRQRRGNDERRGGRGGRGARGGRGRGGFRGRGRRGPGEEESFEWGKQADREEKPEVKVEKEQPNFGLSGKLTEAANMVNGVVVKYSEPPEARKSTKRWRFYVFKGEETLPTLYIHRQSAYLIGKDRRVADIRLDHPSISAQHAALQYRLVSIKSEDGVRSFKAIRPYIIDLESSNGTFLNNKKIEAKRYVELKEKDVLKFGFSSREYVVLHEHSQDNDSAEEIVDEGPNA</sequence>
<organism evidence="3 4">
    <name type="scientific">Cloeon dipterum</name>
    <dbReference type="NCBI Taxonomy" id="197152"/>
    <lineage>
        <taxon>Eukaryota</taxon>
        <taxon>Metazoa</taxon>
        <taxon>Ecdysozoa</taxon>
        <taxon>Arthropoda</taxon>
        <taxon>Hexapoda</taxon>
        <taxon>Insecta</taxon>
        <taxon>Pterygota</taxon>
        <taxon>Palaeoptera</taxon>
        <taxon>Ephemeroptera</taxon>
        <taxon>Pisciforma</taxon>
        <taxon>Baetidae</taxon>
        <taxon>Cloeon</taxon>
    </lineage>
</organism>
<evidence type="ECO:0000259" key="2">
    <source>
        <dbReference type="PROSITE" id="PS50006"/>
    </source>
</evidence>
<protein>
    <recommendedName>
        <fullName evidence="2">FHA domain-containing protein</fullName>
    </recommendedName>
</protein>
<dbReference type="PANTHER" id="PTHR23308">
    <property type="entry name" value="NUCLEAR INHIBITOR OF PROTEIN PHOSPHATASE-1"/>
    <property type="match status" value="1"/>
</dbReference>
<dbReference type="SMART" id="SM00240">
    <property type="entry name" value="FHA"/>
    <property type="match status" value="1"/>
</dbReference>
<proteinExistence type="predicted"/>
<evidence type="ECO:0000313" key="4">
    <source>
        <dbReference type="Proteomes" id="UP000494165"/>
    </source>
</evidence>
<keyword evidence="4" id="KW-1185">Reference proteome</keyword>
<feature type="compositionally biased region" description="Basic residues" evidence="1">
    <location>
        <begin position="99"/>
        <end position="113"/>
    </location>
</feature>
<evidence type="ECO:0000256" key="1">
    <source>
        <dbReference type="SAM" id="MobiDB-lite"/>
    </source>
</evidence>
<dbReference type="EMBL" id="CADEPI010000249">
    <property type="protein sequence ID" value="CAB3381860.1"/>
    <property type="molecule type" value="Genomic_DNA"/>
</dbReference>